<dbReference type="Proteomes" id="UP000464787">
    <property type="component" value="Chromosome"/>
</dbReference>
<evidence type="ECO:0008006" key="3">
    <source>
        <dbReference type="Google" id="ProtNLM"/>
    </source>
</evidence>
<name>A0A857J9R9_9BURK</name>
<accession>A0A857J9R9</accession>
<dbReference type="EMBL" id="CP047650">
    <property type="protein sequence ID" value="QHI99488.1"/>
    <property type="molecule type" value="Genomic_DNA"/>
</dbReference>
<organism evidence="1 2">
    <name type="scientific">Xylophilus rhododendri</name>
    <dbReference type="NCBI Taxonomy" id="2697032"/>
    <lineage>
        <taxon>Bacteria</taxon>
        <taxon>Pseudomonadati</taxon>
        <taxon>Pseudomonadota</taxon>
        <taxon>Betaproteobacteria</taxon>
        <taxon>Burkholderiales</taxon>
        <taxon>Xylophilus</taxon>
    </lineage>
</organism>
<sequence>MRGDPTSYFLSGESLRSRGVGERVLAGTVDLPPLPERLLADWRREAREELGMEPGDVEVMRLARARVRWPGLRECQAAAGAWLASQGLDARLLEDADMALMACLGARFHHDGAQYGHAAFFNLFVGEDRGLDLLFALGGQRIPLVRGTAVVFDTCQPHAVVPRGASAFDAAAFLPEHDWLQFFLTWELPVEEPALAGALGIAFDVDPEVAAVPHEQLRVHGRPAEPCPASGRWLGGF</sequence>
<reference evidence="1 2" key="1">
    <citation type="submission" date="2020-01" db="EMBL/GenBank/DDBJ databases">
        <title>Genome sequencing of strain KACC 21265.</title>
        <authorList>
            <person name="Heo J."/>
            <person name="Kim S.-J."/>
            <person name="Kim J.-S."/>
            <person name="Hong S.-B."/>
            <person name="Kwon S.-W."/>
        </authorList>
    </citation>
    <scope>NUCLEOTIDE SEQUENCE [LARGE SCALE GENOMIC DNA]</scope>
    <source>
        <strain evidence="1 2">KACC 21265</strain>
    </source>
</reference>
<dbReference type="KEGG" id="xyk:GT347_16800"/>
<dbReference type="RefSeq" id="WP_160553301.1">
    <property type="nucleotide sequence ID" value="NZ_CP047650.1"/>
</dbReference>
<dbReference type="AlphaFoldDB" id="A0A857J9R9"/>
<gene>
    <name evidence="1" type="ORF">GT347_16800</name>
</gene>
<evidence type="ECO:0000313" key="2">
    <source>
        <dbReference type="Proteomes" id="UP000464787"/>
    </source>
</evidence>
<proteinExistence type="predicted"/>
<protein>
    <recommendedName>
        <fullName evidence="3">Aspartyl/asparaginy/proline hydroxylase domain-containing protein</fullName>
    </recommendedName>
</protein>
<evidence type="ECO:0000313" key="1">
    <source>
        <dbReference type="EMBL" id="QHI99488.1"/>
    </source>
</evidence>
<keyword evidence="2" id="KW-1185">Reference proteome</keyword>